<feature type="domain" description="Peptidase S11 D-alanyl-D-alanine carboxypeptidase A N-terminal" evidence="12">
    <location>
        <begin position="30"/>
        <end position="254"/>
    </location>
</feature>
<feature type="binding site" evidence="8">
    <location>
        <position position="224"/>
    </location>
    <ligand>
        <name>substrate</name>
    </ligand>
</feature>
<dbReference type="Pfam" id="PF00768">
    <property type="entry name" value="Peptidase_S11"/>
    <property type="match status" value="1"/>
</dbReference>
<keyword evidence="14" id="KW-1185">Reference proteome</keyword>
<dbReference type="GO" id="GO:0009002">
    <property type="term" value="F:serine-type D-Ala-D-Ala carboxypeptidase activity"/>
    <property type="evidence" value="ECO:0007669"/>
    <property type="project" value="InterPro"/>
</dbReference>
<proteinExistence type="inferred from homology"/>
<keyword evidence="10" id="KW-0472">Membrane</keyword>
<dbReference type="RefSeq" id="WP_113807980.1">
    <property type="nucleotide sequence ID" value="NZ_QOCW01000029.1"/>
</dbReference>
<evidence type="ECO:0000256" key="2">
    <source>
        <dbReference type="ARBA" id="ARBA00022729"/>
    </source>
</evidence>
<evidence type="ECO:0000259" key="12">
    <source>
        <dbReference type="Pfam" id="PF00768"/>
    </source>
</evidence>
<dbReference type="Gene3D" id="3.40.710.10">
    <property type="entry name" value="DD-peptidase/beta-lactamase superfamily"/>
    <property type="match status" value="1"/>
</dbReference>
<evidence type="ECO:0000256" key="6">
    <source>
        <dbReference type="ARBA" id="ARBA00023316"/>
    </source>
</evidence>
<feature type="chain" id="PRO_5016909627" evidence="11">
    <location>
        <begin position="27"/>
        <end position="418"/>
    </location>
</feature>
<protein>
    <submittedName>
        <fullName evidence="13">D-alanyl-D-alanine carboxypeptidase</fullName>
    </submittedName>
</protein>
<keyword evidence="6" id="KW-0961">Cell wall biogenesis/degradation</keyword>
<sequence>MKTFFKKVIAVCIIGVFLNPILSVQAEEEEISSLESEAAILINADTGDVLYEKNSHKKMYPASITKIISGIMAIEQGNLGETVNVSKRAREADGTRVYLLEEEEVTLKKLLQGMLINSGNDAAIAIAEHLGGSVEQFAEEMNAFMENKIDVKNSHFTNPHGLFDENHYTTAADMAKVSRYAMQNETFREIVGTKELEWIGEGWETTLYNHNRMLWNYEGTTGIKNGFVSQSRFTLVTAVKRGGSEFIAVTLKANTKNASYRDMKKMFDYAFKHYETRFIAVDKQFTSVDGTNYGLESETAFMIKKGERFKITVSEFGELVITGEDGRVVLSKPLKVIEKRGKKRNIASAASLYEENEEELSISTASSSSNGLLFVGIGIFCFILIIVSIVYVYRKHLLRKKQKNLLNEVRNYINKRNL</sequence>
<dbReference type="EMBL" id="QOCW01000029">
    <property type="protein sequence ID" value="RBW67837.1"/>
    <property type="molecule type" value="Genomic_DNA"/>
</dbReference>
<evidence type="ECO:0000256" key="10">
    <source>
        <dbReference type="SAM" id="Phobius"/>
    </source>
</evidence>
<accession>A0A366XPK8</accession>
<dbReference type="SUPFAM" id="SSF56601">
    <property type="entry name" value="beta-lactamase/transpeptidase-like"/>
    <property type="match status" value="1"/>
</dbReference>
<evidence type="ECO:0000256" key="7">
    <source>
        <dbReference type="PIRSR" id="PIRSR618044-1"/>
    </source>
</evidence>
<dbReference type="InterPro" id="IPR018044">
    <property type="entry name" value="Peptidase_S11"/>
</dbReference>
<feature type="active site" description="Acyl-ester intermediate" evidence="7">
    <location>
        <position position="63"/>
    </location>
</feature>
<evidence type="ECO:0000256" key="9">
    <source>
        <dbReference type="RuleBase" id="RU004016"/>
    </source>
</evidence>
<organism evidence="13 14">
    <name type="scientific">Bacillus taeanensis</name>
    <dbReference type="NCBI Taxonomy" id="273032"/>
    <lineage>
        <taxon>Bacteria</taxon>
        <taxon>Bacillati</taxon>
        <taxon>Bacillota</taxon>
        <taxon>Bacilli</taxon>
        <taxon>Bacillales</taxon>
        <taxon>Bacillaceae</taxon>
        <taxon>Bacillus</taxon>
    </lineage>
</organism>
<evidence type="ECO:0000256" key="3">
    <source>
        <dbReference type="ARBA" id="ARBA00022801"/>
    </source>
</evidence>
<keyword evidence="4" id="KW-0133">Cell shape</keyword>
<dbReference type="GO" id="GO:0071555">
    <property type="term" value="P:cell wall organization"/>
    <property type="evidence" value="ECO:0007669"/>
    <property type="project" value="UniProtKB-KW"/>
</dbReference>
<dbReference type="OrthoDB" id="9791132at2"/>
<dbReference type="GO" id="GO:0008360">
    <property type="term" value="P:regulation of cell shape"/>
    <property type="evidence" value="ECO:0007669"/>
    <property type="project" value="UniProtKB-KW"/>
</dbReference>
<evidence type="ECO:0000313" key="13">
    <source>
        <dbReference type="EMBL" id="RBW67837.1"/>
    </source>
</evidence>
<feature type="active site" description="Proton acceptor" evidence="7">
    <location>
        <position position="66"/>
    </location>
</feature>
<feature type="transmembrane region" description="Helical" evidence="10">
    <location>
        <begin position="371"/>
        <end position="393"/>
    </location>
</feature>
<keyword evidence="3" id="KW-0378">Hydrolase</keyword>
<dbReference type="PANTHER" id="PTHR21581">
    <property type="entry name" value="D-ALANYL-D-ALANINE CARBOXYPEPTIDASE"/>
    <property type="match status" value="1"/>
</dbReference>
<keyword evidence="13" id="KW-0121">Carboxypeptidase</keyword>
<keyword evidence="2 11" id="KW-0732">Signal</keyword>
<evidence type="ECO:0000313" key="14">
    <source>
        <dbReference type="Proteomes" id="UP000253314"/>
    </source>
</evidence>
<dbReference type="AlphaFoldDB" id="A0A366XPK8"/>
<gene>
    <name evidence="13" type="ORF">DS031_20035</name>
</gene>
<dbReference type="InterPro" id="IPR001967">
    <property type="entry name" value="Peptidase_S11_N"/>
</dbReference>
<keyword evidence="13" id="KW-0645">Protease</keyword>
<dbReference type="Proteomes" id="UP000253314">
    <property type="component" value="Unassembled WGS sequence"/>
</dbReference>
<evidence type="ECO:0000256" key="4">
    <source>
        <dbReference type="ARBA" id="ARBA00022960"/>
    </source>
</evidence>
<dbReference type="InterPro" id="IPR012338">
    <property type="entry name" value="Beta-lactam/transpept-like"/>
</dbReference>
<dbReference type="GO" id="GO:0006508">
    <property type="term" value="P:proteolysis"/>
    <property type="evidence" value="ECO:0007669"/>
    <property type="project" value="InterPro"/>
</dbReference>
<dbReference type="PRINTS" id="PR00725">
    <property type="entry name" value="DADACBPTASE1"/>
</dbReference>
<comment type="caution">
    <text evidence="13">The sequence shown here is derived from an EMBL/GenBank/DDBJ whole genome shotgun (WGS) entry which is preliminary data.</text>
</comment>
<evidence type="ECO:0000256" key="8">
    <source>
        <dbReference type="PIRSR" id="PIRSR618044-2"/>
    </source>
</evidence>
<feature type="active site" evidence="7">
    <location>
        <position position="118"/>
    </location>
</feature>
<evidence type="ECO:0000256" key="11">
    <source>
        <dbReference type="SAM" id="SignalP"/>
    </source>
</evidence>
<dbReference type="GO" id="GO:0009252">
    <property type="term" value="P:peptidoglycan biosynthetic process"/>
    <property type="evidence" value="ECO:0007669"/>
    <property type="project" value="UniProtKB-KW"/>
</dbReference>
<evidence type="ECO:0000256" key="1">
    <source>
        <dbReference type="ARBA" id="ARBA00007164"/>
    </source>
</evidence>
<comment type="similarity">
    <text evidence="1 9">Belongs to the peptidase S11 family.</text>
</comment>
<feature type="signal peptide" evidence="11">
    <location>
        <begin position="1"/>
        <end position="26"/>
    </location>
</feature>
<keyword evidence="5" id="KW-0573">Peptidoglycan synthesis</keyword>
<keyword evidence="10" id="KW-0812">Transmembrane</keyword>
<keyword evidence="10" id="KW-1133">Transmembrane helix</keyword>
<dbReference type="PANTHER" id="PTHR21581:SF33">
    <property type="entry name" value="D-ALANYL-D-ALANINE CARBOXYPEPTIDASE DACB"/>
    <property type="match status" value="1"/>
</dbReference>
<reference evidence="13 14" key="1">
    <citation type="submission" date="2018-07" db="EMBL/GenBank/DDBJ databases">
        <title>Lottiidibacillus patelloidae gen. nov., sp. nov., isolated from the intestinal tract of a marine limpet and the reclassification of B. taeanensis BH030017T, B. algicola KMM 3737T and B. hwajinpoensis SW-72T as genus Lottiidibacillus.</title>
        <authorList>
            <person name="Liu R."/>
            <person name="Huang Z."/>
        </authorList>
    </citation>
    <scope>NUCLEOTIDE SEQUENCE [LARGE SCALE GENOMIC DNA]</scope>
    <source>
        <strain evidence="13 14">BH030017</strain>
    </source>
</reference>
<evidence type="ECO:0000256" key="5">
    <source>
        <dbReference type="ARBA" id="ARBA00022984"/>
    </source>
</evidence>
<name>A0A366XPK8_9BACI</name>